<dbReference type="GO" id="GO:0006103">
    <property type="term" value="P:2-oxoglutarate metabolic process"/>
    <property type="evidence" value="ECO:0007669"/>
    <property type="project" value="TreeGrafter"/>
</dbReference>
<keyword evidence="4 11" id="KW-0560">Oxidoreductase</keyword>
<sequence length="453" mass="47302">MTYDLVVLGGGPGGFDAAVAAAGHGLKVALVEKGFLGGTCLNRGCIPTKLWLGATSAIDELHNQARMKVASGEVVVDFPALQARVTKHLAGTRKAMVMQLGKLGVELVEGMGRLAGQGTVEVETADGTRTLTSANVVIATGSKPIFFPGLEPDGECVLDSDMFLAMKTMPASLIVVGAGFIGLEMAQVAHRLGARVTVIDAMDRVAPLEDPEVSAALLTIFKRWKWDVLLDKRVSGVRTADGQGELTLDTGEKLAADIILVAVGRGPTTDGLGLETVGIATPMRRIEVDDRLRAAPGIHAVGDVNGIIQLAHAASHQGHYVAALVAGKTDAPYDSGPVPSVLYGAPEVMRVGRMESEVHLADEGCEVSRAPLAANPMAQAHAATQGFVKVIWAKGRVAGITAVGHDVSRLTTPATMIVRQGWTADDLHSIVFPHPSLDESLLAALQAGRTPVE</sequence>
<evidence type="ECO:0000256" key="1">
    <source>
        <dbReference type="ARBA" id="ARBA00007532"/>
    </source>
</evidence>
<dbReference type="InterPro" id="IPR023753">
    <property type="entry name" value="FAD/NAD-binding_dom"/>
</dbReference>
<comment type="cofactor">
    <cofactor evidence="9">
        <name>FAD</name>
        <dbReference type="ChEBI" id="CHEBI:57692"/>
    </cofactor>
    <text evidence="9">Binds 1 FAD per subunit.</text>
</comment>
<dbReference type="Gene3D" id="3.50.50.60">
    <property type="entry name" value="FAD/NAD(P)-binding domain"/>
    <property type="match status" value="2"/>
</dbReference>
<keyword evidence="15" id="KW-1185">Reference proteome</keyword>
<dbReference type="PIRSF" id="PIRSF000350">
    <property type="entry name" value="Mercury_reductase_MerA"/>
    <property type="match status" value="1"/>
</dbReference>
<dbReference type="RefSeq" id="WP_155931436.1">
    <property type="nucleotide sequence ID" value="NZ_WODC01000001.1"/>
</dbReference>
<feature type="domain" description="FAD/NAD(P)-binding" evidence="13">
    <location>
        <begin position="3"/>
        <end position="318"/>
    </location>
</feature>
<dbReference type="PROSITE" id="PS00076">
    <property type="entry name" value="PYRIDINE_REDOX_1"/>
    <property type="match status" value="1"/>
</dbReference>
<dbReference type="InterPro" id="IPR001100">
    <property type="entry name" value="Pyr_nuc-diS_OxRdtase"/>
</dbReference>
<evidence type="ECO:0000259" key="13">
    <source>
        <dbReference type="Pfam" id="PF07992"/>
    </source>
</evidence>
<accession>A0A7K1KJ29</accession>
<organism evidence="14 15">
    <name type="scientific">Pseudodesulfovibrio alkaliphilus</name>
    <dbReference type="NCBI Taxonomy" id="2661613"/>
    <lineage>
        <taxon>Bacteria</taxon>
        <taxon>Pseudomonadati</taxon>
        <taxon>Thermodesulfobacteriota</taxon>
        <taxon>Desulfovibrionia</taxon>
        <taxon>Desulfovibrionales</taxon>
        <taxon>Desulfovibrionaceae</taxon>
    </lineage>
</organism>
<evidence type="ECO:0000256" key="9">
    <source>
        <dbReference type="PIRSR" id="PIRSR000350-3"/>
    </source>
</evidence>
<feature type="binding site" evidence="9">
    <location>
        <position position="112"/>
    </location>
    <ligand>
        <name>FAD</name>
        <dbReference type="ChEBI" id="CHEBI:57692"/>
    </ligand>
</feature>
<evidence type="ECO:0000256" key="5">
    <source>
        <dbReference type="ARBA" id="ARBA00023027"/>
    </source>
</evidence>
<keyword evidence="5 9" id="KW-0520">NAD</keyword>
<protein>
    <submittedName>
        <fullName evidence="14">FAD-dependent oxidoreductase</fullName>
    </submittedName>
</protein>
<evidence type="ECO:0000256" key="8">
    <source>
        <dbReference type="PIRSR" id="PIRSR000350-2"/>
    </source>
</evidence>
<evidence type="ECO:0000313" key="15">
    <source>
        <dbReference type="Proteomes" id="UP000461162"/>
    </source>
</evidence>
<gene>
    <name evidence="14" type="ORF">GKC30_00345</name>
</gene>
<feature type="active site" description="Proton acceptor" evidence="8">
    <location>
        <position position="434"/>
    </location>
</feature>
<dbReference type="Pfam" id="PF07992">
    <property type="entry name" value="Pyr_redox_2"/>
    <property type="match status" value="1"/>
</dbReference>
<dbReference type="GO" id="GO:0004148">
    <property type="term" value="F:dihydrolipoyl dehydrogenase (NADH) activity"/>
    <property type="evidence" value="ECO:0007669"/>
    <property type="project" value="TreeGrafter"/>
</dbReference>
<feature type="binding site" evidence="9">
    <location>
        <begin position="177"/>
        <end position="184"/>
    </location>
    <ligand>
        <name>NAD(+)</name>
        <dbReference type="ChEBI" id="CHEBI:57540"/>
    </ligand>
</feature>
<feature type="binding site" evidence="9">
    <location>
        <position position="303"/>
    </location>
    <ligand>
        <name>FAD</name>
        <dbReference type="ChEBI" id="CHEBI:57692"/>
    </ligand>
</feature>
<evidence type="ECO:0000259" key="12">
    <source>
        <dbReference type="Pfam" id="PF02852"/>
    </source>
</evidence>
<feature type="disulfide bond" description="Redox-active" evidence="10">
    <location>
        <begin position="40"/>
        <end position="45"/>
    </location>
</feature>
<dbReference type="GO" id="GO:0050660">
    <property type="term" value="F:flavin adenine dinucleotide binding"/>
    <property type="evidence" value="ECO:0007669"/>
    <property type="project" value="TreeGrafter"/>
</dbReference>
<keyword evidence="7 11" id="KW-0676">Redox-active center</keyword>
<dbReference type="PANTHER" id="PTHR22912">
    <property type="entry name" value="DISULFIDE OXIDOREDUCTASE"/>
    <property type="match status" value="1"/>
</dbReference>
<evidence type="ECO:0000256" key="3">
    <source>
        <dbReference type="ARBA" id="ARBA00022827"/>
    </source>
</evidence>
<dbReference type="EMBL" id="WODC01000001">
    <property type="protein sequence ID" value="MUM76079.1"/>
    <property type="molecule type" value="Genomic_DNA"/>
</dbReference>
<evidence type="ECO:0000313" key="14">
    <source>
        <dbReference type="EMBL" id="MUM76079.1"/>
    </source>
</evidence>
<dbReference type="PANTHER" id="PTHR22912:SF151">
    <property type="entry name" value="DIHYDROLIPOYL DEHYDROGENASE, MITOCHONDRIAL"/>
    <property type="match status" value="1"/>
</dbReference>
<dbReference type="InterPro" id="IPR036188">
    <property type="entry name" value="FAD/NAD-bd_sf"/>
</dbReference>
<feature type="binding site" evidence="9">
    <location>
        <begin position="140"/>
        <end position="142"/>
    </location>
    <ligand>
        <name>FAD</name>
        <dbReference type="ChEBI" id="CHEBI:57692"/>
    </ligand>
</feature>
<dbReference type="InterPro" id="IPR004099">
    <property type="entry name" value="Pyr_nucl-diS_OxRdtase_dimer"/>
</dbReference>
<evidence type="ECO:0000256" key="10">
    <source>
        <dbReference type="PIRSR" id="PIRSR000350-4"/>
    </source>
</evidence>
<dbReference type="InterPro" id="IPR016156">
    <property type="entry name" value="FAD/NAD-linked_Rdtase_dimer_sf"/>
</dbReference>
<comment type="similarity">
    <text evidence="1 11">Belongs to the class-I pyridine nucleotide-disulfide oxidoreductase family.</text>
</comment>
<dbReference type="SUPFAM" id="SSF51905">
    <property type="entry name" value="FAD/NAD(P)-binding domain"/>
    <property type="match status" value="1"/>
</dbReference>
<comment type="caution">
    <text evidence="14">The sequence shown here is derived from an EMBL/GenBank/DDBJ whole genome shotgun (WGS) entry which is preliminary data.</text>
</comment>
<evidence type="ECO:0000256" key="2">
    <source>
        <dbReference type="ARBA" id="ARBA00022630"/>
    </source>
</evidence>
<feature type="binding site" evidence="9">
    <location>
        <position position="264"/>
    </location>
    <ligand>
        <name>NAD(+)</name>
        <dbReference type="ChEBI" id="CHEBI:57540"/>
    </ligand>
</feature>
<feature type="binding site" evidence="9">
    <location>
        <position position="49"/>
    </location>
    <ligand>
        <name>FAD</name>
        <dbReference type="ChEBI" id="CHEBI:57692"/>
    </ligand>
</feature>
<dbReference type="AlphaFoldDB" id="A0A7K1KJ29"/>
<dbReference type="PRINTS" id="PR00411">
    <property type="entry name" value="PNDRDTASEI"/>
</dbReference>
<keyword evidence="2 11" id="KW-0285">Flavoprotein</keyword>
<evidence type="ECO:0000256" key="11">
    <source>
        <dbReference type="RuleBase" id="RU003691"/>
    </source>
</evidence>
<feature type="domain" description="Pyridine nucleotide-disulphide oxidoreductase dimerisation" evidence="12">
    <location>
        <begin position="338"/>
        <end position="442"/>
    </location>
</feature>
<evidence type="ECO:0000256" key="6">
    <source>
        <dbReference type="ARBA" id="ARBA00023157"/>
    </source>
</evidence>
<dbReference type="InterPro" id="IPR012999">
    <property type="entry name" value="Pyr_OxRdtase_I_AS"/>
</dbReference>
<dbReference type="SUPFAM" id="SSF55424">
    <property type="entry name" value="FAD/NAD-linked reductases, dimerisation (C-terminal) domain"/>
    <property type="match status" value="1"/>
</dbReference>
<dbReference type="InterPro" id="IPR050151">
    <property type="entry name" value="Class-I_Pyr_Nuc-Dis_Oxidored"/>
</dbReference>
<dbReference type="Pfam" id="PF02852">
    <property type="entry name" value="Pyr_redox_dim"/>
    <property type="match status" value="1"/>
</dbReference>
<keyword evidence="6" id="KW-1015">Disulfide bond</keyword>
<keyword evidence="9" id="KW-0547">Nucleotide-binding</keyword>
<keyword evidence="3 9" id="KW-0274">FAD</keyword>
<dbReference type="Proteomes" id="UP000461162">
    <property type="component" value="Unassembled WGS sequence"/>
</dbReference>
<dbReference type="Gene3D" id="3.30.390.30">
    <property type="match status" value="1"/>
</dbReference>
<evidence type="ECO:0000256" key="7">
    <source>
        <dbReference type="ARBA" id="ARBA00023284"/>
    </source>
</evidence>
<dbReference type="PRINTS" id="PR00368">
    <property type="entry name" value="FADPNR"/>
</dbReference>
<name>A0A7K1KJ29_9BACT</name>
<evidence type="ECO:0000256" key="4">
    <source>
        <dbReference type="ARBA" id="ARBA00023002"/>
    </source>
</evidence>
<reference evidence="14 15" key="1">
    <citation type="submission" date="2019-11" db="EMBL/GenBank/DDBJ databases">
        <title>Pseudodesulfovibrio alkaliphilus, sp. nov., an alkaliphilic sulfate-reducing bacteria from mud volcano of Taman peninsula, Russia.</title>
        <authorList>
            <person name="Frolova A."/>
            <person name="Merkel A.Y."/>
            <person name="Slobodkin A.I."/>
        </authorList>
    </citation>
    <scope>NUCLEOTIDE SEQUENCE [LARGE SCALE GENOMIC DNA]</scope>
    <source>
        <strain evidence="14 15">F-1</strain>
    </source>
</reference>
<proteinExistence type="inferred from homology"/>